<dbReference type="Gene3D" id="1.10.357.10">
    <property type="entry name" value="Tetracycline Repressor, domain 2"/>
    <property type="match status" value="1"/>
</dbReference>
<proteinExistence type="predicted"/>
<dbReference type="SUPFAM" id="SSF46689">
    <property type="entry name" value="Homeodomain-like"/>
    <property type="match status" value="1"/>
</dbReference>
<keyword evidence="5" id="KW-1185">Reference proteome</keyword>
<gene>
    <name evidence="4" type="ORF">GCM10008917_18920</name>
</gene>
<dbReference type="RefSeq" id="WP_346045304.1">
    <property type="nucleotide sequence ID" value="NZ_BAAACP010000010.1"/>
</dbReference>
<dbReference type="PANTHER" id="PTHR30328">
    <property type="entry name" value="TRANSCRIPTIONAL REPRESSOR"/>
    <property type="match status" value="1"/>
</dbReference>
<accession>A0ABP3XGA7</accession>
<name>A0ABP3XGA7_9FIRM</name>
<feature type="domain" description="HTH tetR-type" evidence="3">
    <location>
        <begin position="2"/>
        <end position="62"/>
    </location>
</feature>
<dbReference type="Pfam" id="PF00440">
    <property type="entry name" value="TetR_N"/>
    <property type="match status" value="1"/>
</dbReference>
<comment type="caution">
    <text evidence="4">The sequence shown here is derived from an EMBL/GenBank/DDBJ whole genome shotgun (WGS) entry which is preliminary data.</text>
</comment>
<dbReference type="PANTHER" id="PTHR30328:SF54">
    <property type="entry name" value="HTH-TYPE TRANSCRIPTIONAL REPRESSOR SCO4008"/>
    <property type="match status" value="1"/>
</dbReference>
<sequence length="296" mass="34785">MNNKKEVIMQVAQKYFNDHGVRYTSIDDIVKECKISKSTFYKYFPTKEDLILEILNYLNKNFSNSSILIDTDDTKSPNEKLKEKIKLVLDYLKYNQSFNSNILGEFSEIKEVPVLKIKRKIKSNMINSYQTPLILVYGEDIKPFIWELIFIVDSIVHEFNLVMKINKRTFSVDYIFEFITKQINLNIENLKQNKSIINKNIFYSIDEIGESNYKDSIKDVFLNVVYSIKDCIKLNENEKLSKAIIKIEEEFNLGNYNSLTMDAMIAYLEKQESLKEYTKKLNRLIAKLGDDIRSGE</sequence>
<feature type="DNA-binding region" description="H-T-H motif" evidence="2">
    <location>
        <begin position="25"/>
        <end position="44"/>
    </location>
</feature>
<dbReference type="InterPro" id="IPR050109">
    <property type="entry name" value="HTH-type_TetR-like_transc_reg"/>
</dbReference>
<evidence type="ECO:0000313" key="5">
    <source>
        <dbReference type="Proteomes" id="UP001400965"/>
    </source>
</evidence>
<evidence type="ECO:0000256" key="1">
    <source>
        <dbReference type="ARBA" id="ARBA00023125"/>
    </source>
</evidence>
<dbReference type="InterPro" id="IPR001647">
    <property type="entry name" value="HTH_TetR"/>
</dbReference>
<evidence type="ECO:0000313" key="4">
    <source>
        <dbReference type="EMBL" id="GAA0864636.1"/>
    </source>
</evidence>
<dbReference type="EMBL" id="BAAACP010000010">
    <property type="protein sequence ID" value="GAA0864636.1"/>
    <property type="molecule type" value="Genomic_DNA"/>
</dbReference>
<protein>
    <submittedName>
        <fullName evidence="4">TetR/AcrR family transcriptional regulator</fullName>
    </submittedName>
</protein>
<dbReference type="PRINTS" id="PR00455">
    <property type="entry name" value="HTHTETR"/>
</dbReference>
<reference evidence="5" key="1">
    <citation type="journal article" date="2019" name="Int. J. Syst. Evol. Microbiol.">
        <title>The Global Catalogue of Microorganisms (GCM) 10K type strain sequencing project: providing services to taxonomists for standard genome sequencing and annotation.</title>
        <authorList>
            <consortium name="The Broad Institute Genomics Platform"/>
            <consortium name="The Broad Institute Genome Sequencing Center for Infectious Disease"/>
            <person name="Wu L."/>
            <person name="Ma J."/>
        </authorList>
    </citation>
    <scope>NUCLEOTIDE SEQUENCE [LARGE SCALE GENOMIC DNA]</scope>
    <source>
        <strain evidence="5">JCM 6486</strain>
    </source>
</reference>
<keyword evidence="1 2" id="KW-0238">DNA-binding</keyword>
<dbReference type="InterPro" id="IPR009057">
    <property type="entry name" value="Homeodomain-like_sf"/>
</dbReference>
<dbReference type="Proteomes" id="UP001400965">
    <property type="component" value="Unassembled WGS sequence"/>
</dbReference>
<evidence type="ECO:0000259" key="3">
    <source>
        <dbReference type="PROSITE" id="PS50977"/>
    </source>
</evidence>
<organism evidence="4 5">
    <name type="scientific">Paraclostridium tenue</name>
    <dbReference type="NCBI Taxonomy" id="1737"/>
    <lineage>
        <taxon>Bacteria</taxon>
        <taxon>Bacillati</taxon>
        <taxon>Bacillota</taxon>
        <taxon>Clostridia</taxon>
        <taxon>Peptostreptococcales</taxon>
        <taxon>Peptostreptococcaceae</taxon>
        <taxon>Paraclostridium</taxon>
    </lineage>
</organism>
<dbReference type="PROSITE" id="PS50977">
    <property type="entry name" value="HTH_TETR_2"/>
    <property type="match status" value="1"/>
</dbReference>
<evidence type="ECO:0000256" key="2">
    <source>
        <dbReference type="PROSITE-ProRule" id="PRU00335"/>
    </source>
</evidence>